<gene>
    <name evidence="1" type="ORF">L6452_21626</name>
</gene>
<keyword evidence="2" id="KW-1185">Reference proteome</keyword>
<protein>
    <submittedName>
        <fullName evidence="1">Uncharacterized protein</fullName>
    </submittedName>
</protein>
<reference evidence="1 2" key="2">
    <citation type="journal article" date="2022" name="Mol. Ecol. Resour.">
        <title>The genomes of chicory, endive, great burdock and yacon provide insights into Asteraceae paleo-polyploidization history and plant inulin production.</title>
        <authorList>
            <person name="Fan W."/>
            <person name="Wang S."/>
            <person name="Wang H."/>
            <person name="Wang A."/>
            <person name="Jiang F."/>
            <person name="Liu H."/>
            <person name="Zhao H."/>
            <person name="Xu D."/>
            <person name="Zhang Y."/>
        </authorList>
    </citation>
    <scope>NUCLEOTIDE SEQUENCE [LARGE SCALE GENOMIC DNA]</scope>
    <source>
        <strain evidence="2">cv. Niubang</strain>
    </source>
</reference>
<evidence type="ECO:0000313" key="2">
    <source>
        <dbReference type="Proteomes" id="UP001055879"/>
    </source>
</evidence>
<evidence type="ECO:0000313" key="1">
    <source>
        <dbReference type="EMBL" id="KAI3714668.1"/>
    </source>
</evidence>
<reference evidence="2" key="1">
    <citation type="journal article" date="2022" name="Mol. Ecol. Resour.">
        <title>The genomes of chicory, endive, great burdock and yacon provide insights into Asteraceae palaeo-polyploidization history and plant inulin production.</title>
        <authorList>
            <person name="Fan W."/>
            <person name="Wang S."/>
            <person name="Wang H."/>
            <person name="Wang A."/>
            <person name="Jiang F."/>
            <person name="Liu H."/>
            <person name="Zhao H."/>
            <person name="Xu D."/>
            <person name="Zhang Y."/>
        </authorList>
    </citation>
    <scope>NUCLEOTIDE SEQUENCE [LARGE SCALE GENOMIC DNA]</scope>
    <source>
        <strain evidence="2">cv. Niubang</strain>
    </source>
</reference>
<sequence>MGSRDNALAGAPYWALKTSDEDKPYQRTLEIAKRITIPNFIQPETCFVSNRFPSVILLSYYRLTIYLSLIVRSFVNFVDPECINLRYKRVSWFLLDYHLNGSFKGAFATCKIIFCYFL</sequence>
<proteinExistence type="predicted"/>
<dbReference type="Proteomes" id="UP001055879">
    <property type="component" value="Linkage Group LG07"/>
</dbReference>
<accession>A0ACB9AYA0</accession>
<name>A0ACB9AYA0_ARCLA</name>
<comment type="caution">
    <text evidence="1">The sequence shown here is derived from an EMBL/GenBank/DDBJ whole genome shotgun (WGS) entry which is preliminary data.</text>
</comment>
<dbReference type="EMBL" id="CM042053">
    <property type="protein sequence ID" value="KAI3714668.1"/>
    <property type="molecule type" value="Genomic_DNA"/>
</dbReference>
<organism evidence="1 2">
    <name type="scientific">Arctium lappa</name>
    <name type="common">Greater burdock</name>
    <name type="synonym">Lappa major</name>
    <dbReference type="NCBI Taxonomy" id="4217"/>
    <lineage>
        <taxon>Eukaryota</taxon>
        <taxon>Viridiplantae</taxon>
        <taxon>Streptophyta</taxon>
        <taxon>Embryophyta</taxon>
        <taxon>Tracheophyta</taxon>
        <taxon>Spermatophyta</taxon>
        <taxon>Magnoliopsida</taxon>
        <taxon>eudicotyledons</taxon>
        <taxon>Gunneridae</taxon>
        <taxon>Pentapetalae</taxon>
        <taxon>asterids</taxon>
        <taxon>campanulids</taxon>
        <taxon>Asterales</taxon>
        <taxon>Asteraceae</taxon>
        <taxon>Carduoideae</taxon>
        <taxon>Cardueae</taxon>
        <taxon>Arctiinae</taxon>
        <taxon>Arctium</taxon>
    </lineage>
</organism>